<sequence>MMIGLRSDPEATLFLRFSVVRCTDMDSCSAAVAPLSIVYLGYGIRHLYRVVTNTRRDGALRRPSHVRRPNRNLTPTAGVVCVRPFGTGAA</sequence>
<proteinExistence type="predicted"/>
<name>A0ABP4HRS6_9ACTN</name>
<evidence type="ECO:0000313" key="1">
    <source>
        <dbReference type="EMBL" id="GAA1283383.1"/>
    </source>
</evidence>
<organism evidence="1 2">
    <name type="scientific">Streptomyces javensis</name>
    <dbReference type="NCBI Taxonomy" id="114698"/>
    <lineage>
        <taxon>Bacteria</taxon>
        <taxon>Bacillati</taxon>
        <taxon>Actinomycetota</taxon>
        <taxon>Actinomycetes</taxon>
        <taxon>Kitasatosporales</taxon>
        <taxon>Streptomycetaceae</taxon>
        <taxon>Streptomyces</taxon>
        <taxon>Streptomyces violaceusniger group</taxon>
    </lineage>
</organism>
<reference evidence="2" key="1">
    <citation type="journal article" date="2019" name="Int. J. Syst. Evol. Microbiol.">
        <title>The Global Catalogue of Microorganisms (GCM) 10K type strain sequencing project: providing services to taxonomists for standard genome sequencing and annotation.</title>
        <authorList>
            <consortium name="The Broad Institute Genomics Platform"/>
            <consortium name="The Broad Institute Genome Sequencing Center for Infectious Disease"/>
            <person name="Wu L."/>
            <person name="Ma J."/>
        </authorList>
    </citation>
    <scope>NUCLEOTIDE SEQUENCE [LARGE SCALE GENOMIC DNA]</scope>
    <source>
        <strain evidence="2">JCM 11448</strain>
    </source>
</reference>
<dbReference type="Proteomes" id="UP001500282">
    <property type="component" value="Unassembled WGS sequence"/>
</dbReference>
<gene>
    <name evidence="1" type="ORF">GCM10009579_50840</name>
</gene>
<protein>
    <submittedName>
        <fullName evidence="1">Uncharacterized protein</fullName>
    </submittedName>
</protein>
<dbReference type="EMBL" id="BAAAIH010000031">
    <property type="protein sequence ID" value="GAA1283383.1"/>
    <property type="molecule type" value="Genomic_DNA"/>
</dbReference>
<accession>A0ABP4HRS6</accession>
<evidence type="ECO:0000313" key="2">
    <source>
        <dbReference type="Proteomes" id="UP001500282"/>
    </source>
</evidence>
<comment type="caution">
    <text evidence="1">The sequence shown here is derived from an EMBL/GenBank/DDBJ whole genome shotgun (WGS) entry which is preliminary data.</text>
</comment>
<keyword evidence="2" id="KW-1185">Reference proteome</keyword>